<gene>
    <name evidence="11" type="ORF">LMH87_006252</name>
</gene>
<protein>
    <recommendedName>
        <fullName evidence="3 9">Cellulase</fullName>
        <ecNumber evidence="3 9">3.2.1.4</ecNumber>
    </recommendedName>
</protein>
<keyword evidence="12" id="KW-1185">Reference proteome</keyword>
<organism evidence="11 12">
    <name type="scientific">Akanthomyces muscarius</name>
    <name type="common">Entomopathogenic fungus</name>
    <name type="synonym">Lecanicillium muscarium</name>
    <dbReference type="NCBI Taxonomy" id="2231603"/>
    <lineage>
        <taxon>Eukaryota</taxon>
        <taxon>Fungi</taxon>
        <taxon>Dikarya</taxon>
        <taxon>Ascomycota</taxon>
        <taxon>Pezizomycotina</taxon>
        <taxon>Sordariomycetes</taxon>
        <taxon>Hypocreomycetidae</taxon>
        <taxon>Hypocreales</taxon>
        <taxon>Cordycipitaceae</taxon>
        <taxon>Akanthomyces</taxon>
    </lineage>
</organism>
<dbReference type="RefSeq" id="XP_056059498.1">
    <property type="nucleotide sequence ID" value="XM_056204109.1"/>
</dbReference>
<comment type="caution">
    <text evidence="11">The sequence shown here is derived from an EMBL/GenBank/DDBJ whole genome shotgun (WGS) entry which is preliminary data.</text>
</comment>
<feature type="domain" description="Glycosyl hydrolases family 45 active site" evidence="10">
    <location>
        <begin position="68"/>
        <end position="79"/>
    </location>
</feature>
<dbReference type="Gene3D" id="2.40.40.10">
    <property type="entry name" value="RlpA-like domain"/>
    <property type="match status" value="1"/>
</dbReference>
<dbReference type="GO" id="GO:0008810">
    <property type="term" value="F:cellulase activity"/>
    <property type="evidence" value="ECO:0007669"/>
    <property type="project" value="UniProtKB-EC"/>
</dbReference>
<dbReference type="InterPro" id="IPR052288">
    <property type="entry name" value="GH45_Enzymes"/>
</dbReference>
<feature type="active site" description="Nucleophile" evidence="9">
    <location>
        <position position="73"/>
    </location>
</feature>
<name>A0A9W8QMC6_AKAMU</name>
<keyword evidence="5" id="KW-0136">Cellulose degradation</keyword>
<keyword evidence="6" id="KW-0119">Carbohydrate metabolism</keyword>
<dbReference type="GO" id="GO:0030245">
    <property type="term" value="P:cellulose catabolic process"/>
    <property type="evidence" value="ECO:0007669"/>
    <property type="project" value="UniProtKB-KW"/>
</dbReference>
<dbReference type="InterPro" id="IPR036908">
    <property type="entry name" value="RlpA-like_sf"/>
</dbReference>
<dbReference type="Proteomes" id="UP001144673">
    <property type="component" value="Chromosome 1"/>
</dbReference>
<evidence type="ECO:0000256" key="3">
    <source>
        <dbReference type="ARBA" id="ARBA00012601"/>
    </source>
</evidence>
<dbReference type="PANTHER" id="PTHR39730">
    <property type="entry name" value="ENDOGLUCANASE 1"/>
    <property type="match status" value="1"/>
</dbReference>
<accession>A0A9W8QMC6</accession>
<evidence type="ECO:0000259" key="10">
    <source>
        <dbReference type="PROSITE" id="PS01140"/>
    </source>
</evidence>
<dbReference type="InterPro" id="IPR000334">
    <property type="entry name" value="Glyco_hydro_45"/>
</dbReference>
<dbReference type="Pfam" id="PF02015">
    <property type="entry name" value="Glyco_hydro_45"/>
    <property type="match status" value="1"/>
</dbReference>
<proteinExistence type="inferred from homology"/>
<dbReference type="GeneID" id="80893411"/>
<evidence type="ECO:0000256" key="7">
    <source>
        <dbReference type="ARBA" id="ARBA00023295"/>
    </source>
</evidence>
<comment type="similarity">
    <text evidence="2">Belongs to the glycosyl hydrolase 45 (cellulase K) family.</text>
</comment>
<evidence type="ECO:0000313" key="11">
    <source>
        <dbReference type="EMBL" id="KAJ4164583.1"/>
    </source>
</evidence>
<dbReference type="PANTHER" id="PTHR39730:SF1">
    <property type="entry name" value="ENDOGLUCANASE 1"/>
    <property type="match status" value="1"/>
</dbReference>
<evidence type="ECO:0000256" key="6">
    <source>
        <dbReference type="ARBA" id="ARBA00023277"/>
    </source>
</evidence>
<evidence type="ECO:0000256" key="9">
    <source>
        <dbReference type="PROSITE-ProRule" id="PRU10069"/>
    </source>
</evidence>
<dbReference type="EMBL" id="JAJHUN010000001">
    <property type="protein sequence ID" value="KAJ4164583.1"/>
    <property type="molecule type" value="Genomic_DNA"/>
</dbReference>
<evidence type="ECO:0000256" key="1">
    <source>
        <dbReference type="ARBA" id="ARBA00000966"/>
    </source>
</evidence>
<dbReference type="PROSITE" id="PS01140">
    <property type="entry name" value="GLYCOSYL_HYDROL_F45"/>
    <property type="match status" value="1"/>
</dbReference>
<keyword evidence="4" id="KW-0378">Hydrolase</keyword>
<dbReference type="SUPFAM" id="SSF50685">
    <property type="entry name" value="Barwin-like endoglucanases"/>
    <property type="match status" value="1"/>
</dbReference>
<dbReference type="AlphaFoldDB" id="A0A9W8QMC6"/>
<evidence type="ECO:0000256" key="8">
    <source>
        <dbReference type="ARBA" id="ARBA00023326"/>
    </source>
</evidence>
<keyword evidence="7" id="KW-0326">Glycosidase</keyword>
<dbReference type="EC" id="3.2.1.4" evidence="3 9"/>
<evidence type="ECO:0000256" key="4">
    <source>
        <dbReference type="ARBA" id="ARBA00022801"/>
    </source>
</evidence>
<sequence>MAGRRPERIMHRGRCRRQETAVYKTEMAPKDTIVSRCSNLNMAKLSFVLLAISALAGSALAVSGNGHSTRYWDCCKPSCAWPGKASVSASVQTCSAGNSPLSDHNAKSGCDGGPSYTCANNSPWAVNTKLAYGFAATAINGGSESTWCCACYKLTFTSGPVAGQEMVVQSVNTGSDISNNQFDLLIPGGGVGLFNGCASQYSGGLPGAQYGGVSSRAECGQIPQPLRAGCLWRFDWFKNADNPTFAFAQVRCPSALLAVSGCKRTDDNSFPAA</sequence>
<dbReference type="KEGG" id="amus:LMH87_006252"/>
<keyword evidence="8" id="KW-0624">Polysaccharide degradation</keyword>
<evidence type="ECO:0000313" key="12">
    <source>
        <dbReference type="Proteomes" id="UP001144673"/>
    </source>
</evidence>
<evidence type="ECO:0000256" key="5">
    <source>
        <dbReference type="ARBA" id="ARBA00023001"/>
    </source>
</evidence>
<evidence type="ECO:0000256" key="2">
    <source>
        <dbReference type="ARBA" id="ARBA00007793"/>
    </source>
</evidence>
<comment type="catalytic activity">
    <reaction evidence="1 9">
        <text>Endohydrolysis of (1-&gt;4)-beta-D-glucosidic linkages in cellulose, lichenin and cereal beta-D-glucans.</text>
        <dbReference type="EC" id="3.2.1.4"/>
    </reaction>
</comment>
<reference evidence="11" key="1">
    <citation type="journal article" date="2023" name="Access Microbiol">
        <title>De-novo genome assembly for Akanthomyces muscarius, a biocontrol agent of insect agricultural pests.</title>
        <authorList>
            <person name="Erdos Z."/>
            <person name="Studholme D.J."/>
            <person name="Raymond B."/>
            <person name="Sharma M."/>
        </authorList>
    </citation>
    <scope>NUCLEOTIDE SEQUENCE</scope>
    <source>
        <strain evidence="11">Ve6</strain>
    </source>
</reference>